<dbReference type="Proteomes" id="UP000286680">
    <property type="component" value="Unassembled WGS sequence"/>
</dbReference>
<dbReference type="InterPro" id="IPR036388">
    <property type="entry name" value="WH-like_DNA-bd_sf"/>
</dbReference>
<proteinExistence type="predicted"/>
<reference evidence="3" key="1">
    <citation type="journal article" date="2018" name="Front. Microbiol.">
        <title>Genome-Based Analysis Reveals the Taxonomy and Diversity of the Family Idiomarinaceae.</title>
        <authorList>
            <person name="Liu Y."/>
            <person name="Lai Q."/>
            <person name="Shao Z."/>
        </authorList>
    </citation>
    <scope>NUCLEOTIDE SEQUENCE [LARGE SCALE GENOMIC DNA]</scope>
    <source>
        <strain evidence="3">SN-14</strain>
    </source>
</reference>
<keyword evidence="3" id="KW-1185">Reference proteome</keyword>
<dbReference type="EMBL" id="PIPS01000001">
    <property type="protein sequence ID" value="RUO44583.1"/>
    <property type="molecule type" value="Genomic_DNA"/>
</dbReference>
<evidence type="ECO:0000313" key="2">
    <source>
        <dbReference type="EMBL" id="RUO44583.1"/>
    </source>
</evidence>
<dbReference type="CDD" id="cd00090">
    <property type="entry name" value="HTH_ARSR"/>
    <property type="match status" value="1"/>
</dbReference>
<dbReference type="InterPro" id="IPR040198">
    <property type="entry name" value="Fido_containing"/>
</dbReference>
<dbReference type="GO" id="GO:0006355">
    <property type="term" value="P:regulation of DNA-templated transcription"/>
    <property type="evidence" value="ECO:0007669"/>
    <property type="project" value="UniProtKB-ARBA"/>
</dbReference>
<protein>
    <submittedName>
        <fullName evidence="2">Fic family protein</fullName>
    </submittedName>
</protein>
<dbReference type="InterPro" id="IPR036597">
    <property type="entry name" value="Fido-like_dom_sf"/>
</dbReference>
<gene>
    <name evidence="2" type="ORF">CWE23_00665</name>
</gene>
<dbReference type="Pfam" id="PF02661">
    <property type="entry name" value="Fic"/>
    <property type="match status" value="1"/>
</dbReference>
<evidence type="ECO:0000313" key="3">
    <source>
        <dbReference type="Proteomes" id="UP000286680"/>
    </source>
</evidence>
<feature type="domain" description="Fido" evidence="1">
    <location>
        <begin position="72"/>
        <end position="213"/>
    </location>
</feature>
<dbReference type="InterPro" id="IPR003812">
    <property type="entry name" value="Fido"/>
</dbReference>
<accession>A0AA94JDG8</accession>
<comment type="caution">
    <text evidence="2">The sequence shown here is derived from an EMBL/GenBank/DDBJ whole genome shotgun (WGS) entry which is preliminary data.</text>
</comment>
<sequence>MLAVIPVLEKLASACENIGFLQARFVPQDAAEMARQYQQQAQASLTFDGLDQDHHVQALTDLYQQLDALQLDSEAELKRCHSALLGDAPQAGHYRSTGMGFYRDNRLVHMTAPANQAAKLLRQVLQSVAEPQHHPLLHAVNVLYDFEFIQPFGKANGVLARLWFKGLLSAWRPTLTGLPLEQRLLEVQGDYYATLRQAIADNDNSAFIAFVLNEISYCVETRLNETPYSDAQPGSEKSTAIFSQPGVQMGSDKASTRDKLLVLLEQQPQWSAARAAAVLGISSRAVEKHLSRLKRDGLLVREGSARAGRWVVTRRTTQQLSLPEY</sequence>
<dbReference type="SUPFAM" id="SSF46785">
    <property type="entry name" value="Winged helix' DNA-binding domain"/>
    <property type="match status" value="1"/>
</dbReference>
<dbReference type="AlphaFoldDB" id="A0AA94JDG8"/>
<evidence type="ECO:0000259" key="1">
    <source>
        <dbReference type="PROSITE" id="PS51459"/>
    </source>
</evidence>
<dbReference type="Gene3D" id="1.10.3290.10">
    <property type="entry name" value="Fido-like domain"/>
    <property type="match status" value="1"/>
</dbReference>
<dbReference type="SUPFAM" id="SSF140931">
    <property type="entry name" value="Fic-like"/>
    <property type="match status" value="1"/>
</dbReference>
<organism evidence="2 3">
    <name type="scientific">Idiomarina aquatica</name>
    <dbReference type="NCBI Taxonomy" id="1327752"/>
    <lineage>
        <taxon>Bacteria</taxon>
        <taxon>Pseudomonadati</taxon>
        <taxon>Pseudomonadota</taxon>
        <taxon>Gammaproteobacteria</taxon>
        <taxon>Alteromonadales</taxon>
        <taxon>Idiomarinaceae</taxon>
        <taxon>Idiomarina</taxon>
    </lineage>
</organism>
<dbReference type="Gene3D" id="1.10.10.10">
    <property type="entry name" value="Winged helix-like DNA-binding domain superfamily/Winged helix DNA-binding domain"/>
    <property type="match status" value="1"/>
</dbReference>
<name>A0AA94JDG8_9GAMM</name>
<dbReference type="PANTHER" id="PTHR13504">
    <property type="entry name" value="FIDO DOMAIN-CONTAINING PROTEIN DDB_G0283145"/>
    <property type="match status" value="1"/>
</dbReference>
<dbReference type="InterPro" id="IPR011991">
    <property type="entry name" value="ArsR-like_HTH"/>
</dbReference>
<dbReference type="PANTHER" id="PTHR13504:SF38">
    <property type="entry name" value="FIDO DOMAIN-CONTAINING PROTEIN"/>
    <property type="match status" value="1"/>
</dbReference>
<dbReference type="PROSITE" id="PS51459">
    <property type="entry name" value="FIDO"/>
    <property type="match status" value="1"/>
</dbReference>
<dbReference type="InterPro" id="IPR036390">
    <property type="entry name" value="WH_DNA-bd_sf"/>
</dbReference>